<protein>
    <submittedName>
        <fullName evidence="1">Uncharacterized protein</fullName>
    </submittedName>
</protein>
<accession>D3AXN3</accession>
<proteinExistence type="predicted"/>
<dbReference type="RefSeq" id="XP_020437816.1">
    <property type="nucleotide sequence ID" value="XM_020571958.1"/>
</dbReference>
<dbReference type="EMBL" id="ADBJ01000004">
    <property type="protein sequence ID" value="EFA85710.1"/>
    <property type="molecule type" value="Genomic_DNA"/>
</dbReference>
<organism evidence="1 2">
    <name type="scientific">Heterostelium pallidum (strain ATCC 26659 / Pp 5 / PN500)</name>
    <name type="common">Cellular slime mold</name>
    <name type="synonym">Polysphondylium pallidum</name>
    <dbReference type="NCBI Taxonomy" id="670386"/>
    <lineage>
        <taxon>Eukaryota</taxon>
        <taxon>Amoebozoa</taxon>
        <taxon>Evosea</taxon>
        <taxon>Eumycetozoa</taxon>
        <taxon>Dictyostelia</taxon>
        <taxon>Acytosteliales</taxon>
        <taxon>Acytosteliaceae</taxon>
        <taxon>Heterostelium</taxon>
    </lineage>
</organism>
<evidence type="ECO:0000313" key="1">
    <source>
        <dbReference type="EMBL" id="EFA85710.1"/>
    </source>
</evidence>
<gene>
    <name evidence="1" type="ORF">PPL_00940</name>
</gene>
<sequence length="130" mass="14261">MKYFGDDDDVVAADGVNLRGLSDILSICANGSGEYPESNRSPQTYHVRSIRHTLLVRFYVQSTISPCQEVASSIASSGSSTLIKVTNAGDRLDYPISRDIVPPPFDCNLQHIDTFHYYLCAPSGFPSTIQ</sequence>
<dbReference type="InParanoid" id="D3AXN3"/>
<dbReference type="GeneID" id="31356470"/>
<name>D3AXN3_HETP5</name>
<evidence type="ECO:0000313" key="2">
    <source>
        <dbReference type="Proteomes" id="UP000001396"/>
    </source>
</evidence>
<reference evidence="1 2" key="1">
    <citation type="journal article" date="2011" name="Genome Res.">
        <title>Phylogeny-wide analysis of social amoeba genomes highlights ancient origins for complex intercellular communication.</title>
        <authorList>
            <person name="Heidel A.J."/>
            <person name="Lawal H.M."/>
            <person name="Felder M."/>
            <person name="Schilde C."/>
            <person name="Helps N.R."/>
            <person name="Tunggal B."/>
            <person name="Rivero F."/>
            <person name="John U."/>
            <person name="Schleicher M."/>
            <person name="Eichinger L."/>
            <person name="Platzer M."/>
            <person name="Noegel A.A."/>
            <person name="Schaap P."/>
            <person name="Gloeckner G."/>
        </authorList>
    </citation>
    <scope>NUCLEOTIDE SEQUENCE [LARGE SCALE GENOMIC DNA]</scope>
    <source>
        <strain evidence="2">ATCC 26659 / Pp 5 / PN500</strain>
    </source>
</reference>
<dbReference type="AlphaFoldDB" id="D3AXN3"/>
<comment type="caution">
    <text evidence="1">The sequence shown here is derived from an EMBL/GenBank/DDBJ whole genome shotgun (WGS) entry which is preliminary data.</text>
</comment>
<keyword evidence="2" id="KW-1185">Reference proteome</keyword>
<dbReference type="Proteomes" id="UP000001396">
    <property type="component" value="Unassembled WGS sequence"/>
</dbReference>